<name>A0A915KXP3_ROMCU</name>
<dbReference type="WBParaSite" id="nRc.2.0.1.t42276-RA">
    <property type="protein sequence ID" value="nRc.2.0.1.t42276-RA"/>
    <property type="gene ID" value="nRc.2.0.1.g42276"/>
</dbReference>
<organism evidence="1 2">
    <name type="scientific">Romanomermis culicivorax</name>
    <name type="common">Nematode worm</name>
    <dbReference type="NCBI Taxonomy" id="13658"/>
    <lineage>
        <taxon>Eukaryota</taxon>
        <taxon>Metazoa</taxon>
        <taxon>Ecdysozoa</taxon>
        <taxon>Nematoda</taxon>
        <taxon>Enoplea</taxon>
        <taxon>Dorylaimia</taxon>
        <taxon>Mermithida</taxon>
        <taxon>Mermithoidea</taxon>
        <taxon>Mermithidae</taxon>
        <taxon>Romanomermis</taxon>
    </lineage>
</organism>
<protein>
    <submittedName>
        <fullName evidence="2">Uncharacterized protein</fullName>
    </submittedName>
</protein>
<sequence>LKSNALQKFHIPRGSGSLSFHLEGVTVNLNSTALQCSSTISAASLAAIFCVPFLLSLNFKLDDSSTLKLVNALSFANNEGTPSKKLWDYEKLASACTGKCTGACQNTDSELISECSGSCSSQCDSNNISMFASACRGKCSGACATSQ</sequence>
<dbReference type="AlphaFoldDB" id="A0A915KXP3"/>
<evidence type="ECO:0000313" key="1">
    <source>
        <dbReference type="Proteomes" id="UP000887565"/>
    </source>
</evidence>
<dbReference type="Proteomes" id="UP000887565">
    <property type="component" value="Unplaced"/>
</dbReference>
<reference evidence="2" key="1">
    <citation type="submission" date="2022-11" db="UniProtKB">
        <authorList>
            <consortium name="WormBaseParasite"/>
        </authorList>
    </citation>
    <scope>IDENTIFICATION</scope>
</reference>
<accession>A0A915KXP3</accession>
<proteinExistence type="predicted"/>
<keyword evidence="1" id="KW-1185">Reference proteome</keyword>
<evidence type="ECO:0000313" key="2">
    <source>
        <dbReference type="WBParaSite" id="nRc.2.0.1.t42276-RA"/>
    </source>
</evidence>